<name>A0ACB9F8P6_CICIN</name>
<dbReference type="Proteomes" id="UP001055811">
    <property type="component" value="Linkage Group LG03"/>
</dbReference>
<dbReference type="EMBL" id="CM042011">
    <property type="protein sequence ID" value="KAI3767723.1"/>
    <property type="molecule type" value="Genomic_DNA"/>
</dbReference>
<accession>A0ACB9F8P6</accession>
<evidence type="ECO:0000313" key="2">
    <source>
        <dbReference type="Proteomes" id="UP001055811"/>
    </source>
</evidence>
<keyword evidence="2" id="KW-1185">Reference proteome</keyword>
<protein>
    <submittedName>
        <fullName evidence="1">Uncharacterized protein</fullName>
    </submittedName>
</protein>
<reference evidence="2" key="1">
    <citation type="journal article" date="2022" name="Mol. Ecol. Resour.">
        <title>The genomes of chicory, endive, great burdock and yacon provide insights into Asteraceae palaeo-polyploidization history and plant inulin production.</title>
        <authorList>
            <person name="Fan W."/>
            <person name="Wang S."/>
            <person name="Wang H."/>
            <person name="Wang A."/>
            <person name="Jiang F."/>
            <person name="Liu H."/>
            <person name="Zhao H."/>
            <person name="Xu D."/>
            <person name="Zhang Y."/>
        </authorList>
    </citation>
    <scope>NUCLEOTIDE SEQUENCE [LARGE SCALE GENOMIC DNA]</scope>
    <source>
        <strain evidence="2">cv. Punajuju</strain>
    </source>
</reference>
<evidence type="ECO:0000313" key="1">
    <source>
        <dbReference type="EMBL" id="KAI3767723.1"/>
    </source>
</evidence>
<gene>
    <name evidence="1" type="ORF">L2E82_18086</name>
</gene>
<proteinExistence type="predicted"/>
<organism evidence="1 2">
    <name type="scientific">Cichorium intybus</name>
    <name type="common">Chicory</name>
    <dbReference type="NCBI Taxonomy" id="13427"/>
    <lineage>
        <taxon>Eukaryota</taxon>
        <taxon>Viridiplantae</taxon>
        <taxon>Streptophyta</taxon>
        <taxon>Embryophyta</taxon>
        <taxon>Tracheophyta</taxon>
        <taxon>Spermatophyta</taxon>
        <taxon>Magnoliopsida</taxon>
        <taxon>eudicotyledons</taxon>
        <taxon>Gunneridae</taxon>
        <taxon>Pentapetalae</taxon>
        <taxon>asterids</taxon>
        <taxon>campanulids</taxon>
        <taxon>Asterales</taxon>
        <taxon>Asteraceae</taxon>
        <taxon>Cichorioideae</taxon>
        <taxon>Cichorieae</taxon>
        <taxon>Cichoriinae</taxon>
        <taxon>Cichorium</taxon>
    </lineage>
</organism>
<sequence length="135" mass="15676">MKETLLPIDESNLNPSDDHKTGKKEWGKDWRWKQDGSGELCSKDESEVKYARRQIQIGMKANPVAGRVYIKLVFSKGGVVFEFDSFINQETEVRVLFNRFISYYYFLYCLSSQSSKFFISSIQVCSFALMVKMLP</sequence>
<reference evidence="1 2" key="2">
    <citation type="journal article" date="2022" name="Mol. Ecol. Resour.">
        <title>The genomes of chicory, endive, great burdock and yacon provide insights into Asteraceae paleo-polyploidization history and plant inulin production.</title>
        <authorList>
            <person name="Fan W."/>
            <person name="Wang S."/>
            <person name="Wang H."/>
            <person name="Wang A."/>
            <person name="Jiang F."/>
            <person name="Liu H."/>
            <person name="Zhao H."/>
            <person name="Xu D."/>
            <person name="Zhang Y."/>
        </authorList>
    </citation>
    <scope>NUCLEOTIDE SEQUENCE [LARGE SCALE GENOMIC DNA]</scope>
    <source>
        <strain evidence="2">cv. Punajuju</strain>
        <tissue evidence="1">Leaves</tissue>
    </source>
</reference>
<comment type="caution">
    <text evidence="1">The sequence shown here is derived from an EMBL/GenBank/DDBJ whole genome shotgun (WGS) entry which is preliminary data.</text>
</comment>